<dbReference type="AlphaFoldDB" id="A0A376FJS3"/>
<dbReference type="Gene3D" id="3.30.70.20">
    <property type="match status" value="1"/>
</dbReference>
<sequence length="60" mass="6749">MALLITKNALIAICASPNARTRRFRMGDSIYEINSDRCTECIGHYETPTCQKCARSRIPS</sequence>
<evidence type="ECO:0000313" key="2">
    <source>
        <dbReference type="Proteomes" id="UP000255163"/>
    </source>
</evidence>
<organism evidence="1 2">
    <name type="scientific">Enterobacter asburiae</name>
    <dbReference type="NCBI Taxonomy" id="61645"/>
    <lineage>
        <taxon>Bacteria</taxon>
        <taxon>Pseudomonadati</taxon>
        <taxon>Pseudomonadota</taxon>
        <taxon>Gammaproteobacteria</taxon>
        <taxon>Enterobacterales</taxon>
        <taxon>Enterobacteriaceae</taxon>
        <taxon>Enterobacter</taxon>
        <taxon>Enterobacter cloacae complex</taxon>
    </lineage>
</organism>
<accession>A0A376FJS3</accession>
<protein>
    <submittedName>
        <fullName evidence="1">4Fe-4S ferredoxin</fullName>
    </submittedName>
</protein>
<reference evidence="1 2" key="1">
    <citation type="submission" date="2018-06" db="EMBL/GenBank/DDBJ databases">
        <authorList>
            <consortium name="Pathogen Informatics"/>
            <person name="Doyle S."/>
        </authorList>
    </citation>
    <scope>NUCLEOTIDE SEQUENCE [LARGE SCALE GENOMIC DNA]</scope>
    <source>
        <strain evidence="1 2">NCTC12123</strain>
    </source>
</reference>
<name>A0A376FJS3_ENTAS</name>
<evidence type="ECO:0000313" key="1">
    <source>
        <dbReference type="EMBL" id="STD26387.1"/>
    </source>
</evidence>
<dbReference type="Proteomes" id="UP000255163">
    <property type="component" value="Unassembled WGS sequence"/>
</dbReference>
<proteinExistence type="predicted"/>
<dbReference type="EMBL" id="UFYI01000007">
    <property type="protein sequence ID" value="STD26387.1"/>
    <property type="molecule type" value="Genomic_DNA"/>
</dbReference>
<gene>
    <name evidence="1" type="primary">yfhL</name>
    <name evidence="1" type="ORF">NCTC12123_05560</name>
</gene>